<evidence type="ECO:0000256" key="2">
    <source>
        <dbReference type="ARBA" id="ARBA00022801"/>
    </source>
</evidence>
<dbReference type="GO" id="GO:0006508">
    <property type="term" value="P:proteolysis"/>
    <property type="evidence" value="ECO:0007669"/>
    <property type="project" value="InterPro"/>
</dbReference>
<keyword evidence="3" id="KW-0121">Carboxypeptidase</keyword>
<dbReference type="Proteomes" id="UP000272771">
    <property type="component" value="Chromosome"/>
</dbReference>
<sequence>MVLKDLRSVVSLLLGLTVLQAAAVDLGRIRAEEVAVYVQDLNSGEVLEAHREDVALNPASAMKLVTAFAALRSLGSDYRWQTELKTAAGQRNGVLDGDIYWVGSGDPVLDQDGLTAMQQQLRDGGISRINGQLVLDGSVWNGRDSADGFSDDSGEPFMTAPDPHMLAYKVVWAVPERNESGGVAIRTNPPLPNIAFDNRVSLSGSASACGSLSRYMNAVYGKGVLSFSGSLPESCLGKEMFINMLEPKEFAQHSFINQWRAAGGSISDGLRLGRAESGAKVVARHRSKRLAEVLSDMNKFSNNLIARTVFLKMGERSADGLTAQHSEAAVRRELASAGLDDEALVLENGSGLSRRERITAKMLGQMLGKAYRSPFQTAFVDSLPIAGTDGTLKTRFKHIGPPLRLKTGTLKNVRALAGYYLDDKRPLAVVVLLNSPRAGGLLEELDALVTRIVQTYRSKP</sequence>
<keyword evidence="3" id="KW-0645">Protease</keyword>
<evidence type="ECO:0000313" key="4">
    <source>
        <dbReference type="Proteomes" id="UP000272771"/>
    </source>
</evidence>
<dbReference type="EMBL" id="LR134533">
    <property type="protein sequence ID" value="VEJ50330.1"/>
    <property type="molecule type" value="Genomic_DNA"/>
</dbReference>
<dbReference type="SUPFAM" id="SSF56601">
    <property type="entry name" value="beta-lactamase/transpeptidase-like"/>
    <property type="match status" value="1"/>
</dbReference>
<dbReference type="AlphaFoldDB" id="A0A448VKM2"/>
<evidence type="ECO:0000256" key="1">
    <source>
        <dbReference type="ARBA" id="ARBA00006096"/>
    </source>
</evidence>
<keyword evidence="4" id="KW-1185">Reference proteome</keyword>
<dbReference type="EC" id="3.4.16.4" evidence="3"/>
<dbReference type="PANTHER" id="PTHR30023">
    <property type="entry name" value="D-ALANYL-D-ALANINE CARBOXYPEPTIDASE"/>
    <property type="match status" value="1"/>
</dbReference>
<dbReference type="PRINTS" id="PR00922">
    <property type="entry name" value="DADACBPTASE3"/>
</dbReference>
<dbReference type="GO" id="GO:0000270">
    <property type="term" value="P:peptidoglycan metabolic process"/>
    <property type="evidence" value="ECO:0007669"/>
    <property type="project" value="TreeGrafter"/>
</dbReference>
<dbReference type="Pfam" id="PF02113">
    <property type="entry name" value="Peptidase_S13"/>
    <property type="match status" value="1"/>
</dbReference>
<dbReference type="NCBIfam" id="TIGR00666">
    <property type="entry name" value="PBP4"/>
    <property type="match status" value="1"/>
</dbReference>
<dbReference type="GO" id="GO:0009002">
    <property type="term" value="F:serine-type D-Ala-D-Ala carboxypeptidase activity"/>
    <property type="evidence" value="ECO:0007669"/>
    <property type="project" value="UniProtKB-EC"/>
</dbReference>
<dbReference type="PANTHER" id="PTHR30023:SF0">
    <property type="entry name" value="PENICILLIN-SENSITIVE CARBOXYPEPTIDASE A"/>
    <property type="match status" value="1"/>
</dbReference>
<keyword evidence="2 3" id="KW-0378">Hydrolase</keyword>
<dbReference type="OrthoDB" id="9802627at2"/>
<protein>
    <submittedName>
        <fullName evidence="3">Penicillin-binding protein 3</fullName>
        <ecNumber evidence="3">3.4.16.4</ecNumber>
    </submittedName>
</protein>
<name>A0A448VKM2_9NEIS</name>
<gene>
    <name evidence="3" type="primary">pbp3</name>
    <name evidence="3" type="ORF">NCTC12742_00635</name>
</gene>
<dbReference type="Gene3D" id="3.40.710.10">
    <property type="entry name" value="DD-peptidase/beta-lactamase superfamily"/>
    <property type="match status" value="2"/>
</dbReference>
<reference evidence="3 4" key="1">
    <citation type="submission" date="2018-12" db="EMBL/GenBank/DDBJ databases">
        <authorList>
            <consortium name="Pathogen Informatics"/>
        </authorList>
    </citation>
    <scope>NUCLEOTIDE SEQUENCE [LARGE SCALE GENOMIC DNA]</scope>
    <source>
        <strain evidence="3 4">NCTC12742</strain>
    </source>
</reference>
<accession>A0A448VKM2</accession>
<dbReference type="InterPro" id="IPR012338">
    <property type="entry name" value="Beta-lactam/transpept-like"/>
</dbReference>
<dbReference type="InterPro" id="IPR000667">
    <property type="entry name" value="Peptidase_S13"/>
</dbReference>
<proteinExistence type="inferred from homology"/>
<organism evidence="3 4">
    <name type="scientific">Neisseria weaveri</name>
    <dbReference type="NCBI Taxonomy" id="28091"/>
    <lineage>
        <taxon>Bacteria</taxon>
        <taxon>Pseudomonadati</taxon>
        <taxon>Pseudomonadota</taxon>
        <taxon>Betaproteobacteria</taxon>
        <taxon>Neisseriales</taxon>
        <taxon>Neisseriaceae</taxon>
        <taxon>Neisseria</taxon>
    </lineage>
</organism>
<evidence type="ECO:0000313" key="3">
    <source>
        <dbReference type="EMBL" id="VEJ50330.1"/>
    </source>
</evidence>
<dbReference type="RefSeq" id="WP_004282784.1">
    <property type="nucleotide sequence ID" value="NZ_CAUJRG010000004.1"/>
</dbReference>
<comment type="similarity">
    <text evidence="1">Belongs to the peptidase S13 family.</text>
</comment>
<dbReference type="STRING" id="28091.SAMEA3174300_01257"/>